<feature type="active site" evidence="1">
    <location>
        <position position="339"/>
    </location>
</feature>
<dbReference type="Gene3D" id="1.10.3290.10">
    <property type="entry name" value="Fido-like domain"/>
    <property type="match status" value="1"/>
</dbReference>
<evidence type="ECO:0000259" key="3">
    <source>
        <dbReference type="PROSITE" id="PS51459"/>
    </source>
</evidence>
<reference evidence="5" key="1">
    <citation type="submission" date="2016-10" db="EMBL/GenBank/DDBJ databases">
        <authorList>
            <person name="Varghese N."/>
            <person name="Submissions S."/>
        </authorList>
    </citation>
    <scope>NUCLEOTIDE SEQUENCE [LARGE SCALE GENOMIC DNA]</scope>
    <source>
        <strain evidence="5">CGMCC 1.11022</strain>
    </source>
</reference>
<dbReference type="InterPro" id="IPR036597">
    <property type="entry name" value="Fido-like_dom_sf"/>
</dbReference>
<proteinExistence type="predicted"/>
<keyword evidence="5" id="KW-1185">Reference proteome</keyword>
<dbReference type="PROSITE" id="PS51459">
    <property type="entry name" value="FIDO"/>
    <property type="match status" value="1"/>
</dbReference>
<dbReference type="GO" id="GO:0005524">
    <property type="term" value="F:ATP binding"/>
    <property type="evidence" value="ECO:0007669"/>
    <property type="project" value="UniProtKB-KW"/>
</dbReference>
<evidence type="ECO:0000256" key="2">
    <source>
        <dbReference type="PIRSR" id="PIRSR640198-2"/>
    </source>
</evidence>
<name>A0A1G9JKZ7_9HYPH</name>
<dbReference type="Proteomes" id="UP000198894">
    <property type="component" value="Unassembled WGS sequence"/>
</dbReference>
<dbReference type="PANTHER" id="PTHR13504">
    <property type="entry name" value="FIDO DOMAIN-CONTAINING PROTEIN DDB_G0283145"/>
    <property type="match status" value="1"/>
</dbReference>
<accession>A0A1G9JKZ7</accession>
<keyword evidence="2" id="KW-0067">ATP-binding</keyword>
<dbReference type="PANTHER" id="PTHR13504:SF38">
    <property type="entry name" value="FIDO DOMAIN-CONTAINING PROTEIN"/>
    <property type="match status" value="1"/>
</dbReference>
<dbReference type="AlphaFoldDB" id="A0A1G9JKZ7"/>
<organism evidence="4 5">
    <name type="scientific">Mesorhizobium muleiense</name>
    <dbReference type="NCBI Taxonomy" id="1004279"/>
    <lineage>
        <taxon>Bacteria</taxon>
        <taxon>Pseudomonadati</taxon>
        <taxon>Pseudomonadota</taxon>
        <taxon>Alphaproteobacteria</taxon>
        <taxon>Hyphomicrobiales</taxon>
        <taxon>Phyllobacteriaceae</taxon>
        <taxon>Mesorhizobium</taxon>
    </lineage>
</organism>
<keyword evidence="2" id="KW-0547">Nucleotide-binding</keyword>
<dbReference type="EMBL" id="FNEE01000035">
    <property type="protein sequence ID" value="SDL37916.1"/>
    <property type="molecule type" value="Genomic_DNA"/>
</dbReference>
<evidence type="ECO:0000313" key="5">
    <source>
        <dbReference type="Proteomes" id="UP000198894"/>
    </source>
</evidence>
<feature type="binding site" evidence="2">
    <location>
        <begin position="343"/>
        <end position="350"/>
    </location>
    <ligand>
        <name>ATP</name>
        <dbReference type="ChEBI" id="CHEBI:30616"/>
    </ligand>
</feature>
<sequence length="517" mass="58559">MAAPQEHQFSGPVNVFQELRLPETATLAGYSALIGAYGLAVPLPRTLSATGEHHRITERDGWRIMTPRHAPHSTLEGHLTFALKYEGLDLAILKQLFLATGTAPIEALVRKSPTGSYARRIWFLYEWLTDTRLDLPDATAGRYVPVVDPELQWAARGKTAPRYRVKDNLPGTPYFCPLVFRTKALEEFIGLDLPRRAQAIVANVPRDLLARTAAFLLLKDSRSSYAIEGERPPQDRIQRWGRAIGEAGRQPLDRDELLRLQRIVLGDARFVKLGFRQEGGFVGGHDRDNRMPLPDHISARPEDLESLIDGMVAFDRGPAQSLDAVIVAAILAFGFVYIHPFEDGNGRIHRYLIHHVLAARGLNPRGLVSPVSAAILEKIDEYRGVLESYSQRLLPLIEWQPTPQFNVRVLNDTGDFYRFFDATPHAEFLYACVRRTIEKDIPDETAFLRRYDQFRQQVDAFIDMPERLTDLLFRLLHQNGGRLSNRAREREFAALTDDEAERIEAIYHQTFGPGLQA</sequence>
<feature type="domain" description="Fido" evidence="3">
    <location>
        <begin position="252"/>
        <end position="402"/>
    </location>
</feature>
<dbReference type="RefSeq" id="WP_091600393.1">
    <property type="nucleotide sequence ID" value="NZ_FNEE01000035.1"/>
</dbReference>
<evidence type="ECO:0000313" key="4">
    <source>
        <dbReference type="EMBL" id="SDL37916.1"/>
    </source>
</evidence>
<dbReference type="InterPro" id="IPR003812">
    <property type="entry name" value="Fido"/>
</dbReference>
<gene>
    <name evidence="4" type="ORF">SAMN05428953_1354</name>
</gene>
<evidence type="ECO:0000256" key="1">
    <source>
        <dbReference type="PIRSR" id="PIRSR640198-1"/>
    </source>
</evidence>
<protein>
    <submittedName>
        <fullName evidence="4">Fic/DOC family protein</fullName>
    </submittedName>
</protein>
<dbReference type="Pfam" id="PF02661">
    <property type="entry name" value="Fic"/>
    <property type="match status" value="1"/>
</dbReference>
<dbReference type="SUPFAM" id="SSF140931">
    <property type="entry name" value="Fic-like"/>
    <property type="match status" value="1"/>
</dbReference>
<dbReference type="InterPro" id="IPR040198">
    <property type="entry name" value="Fido_containing"/>
</dbReference>